<dbReference type="InterPro" id="IPR013785">
    <property type="entry name" value="Aldolase_TIM"/>
</dbReference>
<evidence type="ECO:0000313" key="5">
    <source>
        <dbReference type="Proteomes" id="UP001167919"/>
    </source>
</evidence>
<name>A0AAJ1RCF4_9LACO</name>
<evidence type="ECO:0000256" key="1">
    <source>
        <dbReference type="ARBA" id="ARBA00022630"/>
    </source>
</evidence>
<accession>A0AAJ1RCF4</accession>
<organism evidence="4 5">
    <name type="scientific">Oenococcus sicerae</name>
    <dbReference type="NCBI Taxonomy" id="2203724"/>
    <lineage>
        <taxon>Bacteria</taxon>
        <taxon>Bacillati</taxon>
        <taxon>Bacillota</taxon>
        <taxon>Bacilli</taxon>
        <taxon>Lactobacillales</taxon>
        <taxon>Lactobacillaceae</taxon>
        <taxon>Oenococcus</taxon>
    </lineage>
</organism>
<evidence type="ECO:0000256" key="2">
    <source>
        <dbReference type="ARBA" id="ARBA00023002"/>
    </source>
</evidence>
<dbReference type="Pfam" id="PF00724">
    <property type="entry name" value="Oxidored_FMN"/>
    <property type="match status" value="1"/>
</dbReference>
<evidence type="ECO:0000313" key="4">
    <source>
        <dbReference type="EMBL" id="MDN6900390.1"/>
    </source>
</evidence>
<dbReference type="CDD" id="cd04735">
    <property type="entry name" value="OYE_like_4_FMN"/>
    <property type="match status" value="1"/>
</dbReference>
<protein>
    <submittedName>
        <fullName evidence="4">NADH-dependent flavin oxidoreductase</fullName>
    </submittedName>
</protein>
<evidence type="ECO:0000259" key="3">
    <source>
        <dbReference type="Pfam" id="PF00724"/>
    </source>
</evidence>
<dbReference type="GO" id="GO:0010181">
    <property type="term" value="F:FMN binding"/>
    <property type="evidence" value="ECO:0007669"/>
    <property type="project" value="InterPro"/>
</dbReference>
<dbReference type="SUPFAM" id="SSF51395">
    <property type="entry name" value="FMN-linked oxidoreductases"/>
    <property type="match status" value="1"/>
</dbReference>
<keyword evidence="2" id="KW-0560">Oxidoreductase</keyword>
<dbReference type="Proteomes" id="UP001167919">
    <property type="component" value="Unassembled WGS sequence"/>
</dbReference>
<dbReference type="GO" id="GO:0016491">
    <property type="term" value="F:oxidoreductase activity"/>
    <property type="evidence" value="ECO:0007669"/>
    <property type="project" value="UniProtKB-KW"/>
</dbReference>
<feature type="domain" description="NADH:flavin oxidoreductase/NADH oxidase N-terminal" evidence="3">
    <location>
        <begin position="7"/>
        <end position="337"/>
    </location>
</feature>
<dbReference type="AlphaFoldDB" id="A0AAJ1RCF4"/>
<comment type="caution">
    <text evidence="4">The sequence shown here is derived from an EMBL/GenBank/DDBJ whole genome shotgun (WGS) entry which is preliminary data.</text>
</comment>
<dbReference type="EMBL" id="SDWY01000002">
    <property type="protein sequence ID" value="MDN6900390.1"/>
    <property type="molecule type" value="Genomic_DNA"/>
</dbReference>
<dbReference type="Gene3D" id="3.20.20.70">
    <property type="entry name" value="Aldolase class I"/>
    <property type="match status" value="1"/>
</dbReference>
<gene>
    <name evidence="4" type="ORF">EVC35_05145</name>
</gene>
<proteinExistence type="predicted"/>
<sequence>MANYQFLQPFKFKNGITIKNRIVIPPITECSSFEDGSVTQDELDYFALRTGGVGLFITPASNVSDGGKGFEGQLSCANDNKLPGLSRLAHTISINGTKAILQLHHAGRISNSKILRGKKAVSPSAIASLRPGAEIPMSLTDDDIQQIISDFGEAARRAIQVGFDGIELHGANTYLLQQFFSPHSNRRLDDWGGSLTKRMKFPLAIINHVHRIVEQYADRPFLVGYRISPEEIENPGIRLSDTLAFIDVLKTQPIDYLHISTADVWQTSKNDPADKTPVIEQIKTRLDGALPLIVVGNIARPQQAEKVIEQGFDFAALGREYLREPQWIEKVQAGQESNIRYSMSANDLKQLRITPPLWQFLTENLHAKLAAD</sequence>
<dbReference type="RefSeq" id="WP_301711152.1">
    <property type="nucleotide sequence ID" value="NZ_SDWY01000002.1"/>
</dbReference>
<keyword evidence="1" id="KW-0285">Flavoprotein</keyword>
<dbReference type="PANTHER" id="PTHR43656">
    <property type="entry name" value="BINDING OXIDOREDUCTASE, PUTATIVE (AFU_ORTHOLOGUE AFUA_2G08260)-RELATED"/>
    <property type="match status" value="1"/>
</dbReference>
<reference evidence="4" key="1">
    <citation type="submission" date="2019-01" db="EMBL/GenBank/DDBJ databases">
        <title>Oenococcus sicerae UCMA17102.</title>
        <authorList>
            <person name="Cousin F.J."/>
            <person name="Le Guellec R."/>
            <person name="Cretenet M."/>
        </authorList>
    </citation>
    <scope>NUCLEOTIDE SEQUENCE</scope>
    <source>
        <strain evidence="4">UCMA17102</strain>
    </source>
</reference>
<dbReference type="InterPro" id="IPR001155">
    <property type="entry name" value="OxRdtase_FMN_N"/>
</dbReference>
<dbReference type="PANTHER" id="PTHR43656:SF2">
    <property type="entry name" value="BINDING OXIDOREDUCTASE, PUTATIVE (AFU_ORTHOLOGUE AFUA_2G08260)-RELATED"/>
    <property type="match status" value="1"/>
</dbReference>
<dbReference type="InterPro" id="IPR051799">
    <property type="entry name" value="NADH_flavin_oxidoreductase"/>
</dbReference>